<keyword evidence="5" id="KW-1185">Reference proteome</keyword>
<dbReference type="KEGG" id="csq:CSCA_3432"/>
<dbReference type="AlphaFoldDB" id="A0A0E3M7N7"/>
<dbReference type="Gene3D" id="1.10.357.10">
    <property type="entry name" value="Tetracycline Repressor, domain 2"/>
    <property type="match status" value="1"/>
</dbReference>
<dbReference type="InterPro" id="IPR036271">
    <property type="entry name" value="Tet_transcr_reg_TetR-rel_C_sf"/>
</dbReference>
<dbReference type="EMBL" id="CP009933">
    <property type="protein sequence ID" value="AKA70557.1"/>
    <property type="molecule type" value="Genomic_DNA"/>
</dbReference>
<feature type="domain" description="HTH tetR-type" evidence="3">
    <location>
        <begin position="10"/>
        <end position="70"/>
    </location>
</feature>
<name>A0A0E3M7N7_CLOSL</name>
<dbReference type="PROSITE" id="PS01081">
    <property type="entry name" value="HTH_TETR_1"/>
    <property type="match status" value="1"/>
</dbReference>
<dbReference type="Pfam" id="PF00440">
    <property type="entry name" value="TetR_N"/>
    <property type="match status" value="1"/>
</dbReference>
<dbReference type="Proteomes" id="UP000033115">
    <property type="component" value="Chromosome"/>
</dbReference>
<dbReference type="SUPFAM" id="SSF46689">
    <property type="entry name" value="Homeodomain-like"/>
    <property type="match status" value="1"/>
</dbReference>
<evidence type="ECO:0000256" key="1">
    <source>
        <dbReference type="ARBA" id="ARBA00023125"/>
    </source>
</evidence>
<evidence type="ECO:0000313" key="5">
    <source>
        <dbReference type="Proteomes" id="UP000033115"/>
    </source>
</evidence>
<dbReference type="PANTHER" id="PTHR43479:SF11">
    <property type="entry name" value="ACREF_ENVCD OPERON REPRESSOR-RELATED"/>
    <property type="match status" value="1"/>
</dbReference>
<keyword evidence="1 2" id="KW-0238">DNA-binding</keyword>
<evidence type="ECO:0000313" key="4">
    <source>
        <dbReference type="EMBL" id="AKA70557.1"/>
    </source>
</evidence>
<dbReference type="RefSeq" id="WP_029160375.1">
    <property type="nucleotide sequence ID" value="NZ_CP009933.1"/>
</dbReference>
<feature type="DNA-binding region" description="H-T-H motif" evidence="2">
    <location>
        <begin position="33"/>
        <end position="52"/>
    </location>
</feature>
<dbReference type="STRING" id="1548.CSCA_3432"/>
<dbReference type="Gene3D" id="1.10.10.60">
    <property type="entry name" value="Homeodomain-like"/>
    <property type="match status" value="1"/>
</dbReference>
<sequence length="214" mass="24757">MKDTNSSKSSLKRKNILEAAAKIFSEKGYIEASIKNITDEANVAVGTFYNYFNDKEEVLEQIYEEISNMSLKAASEVSMNKDDSISQKFTLAMAYVINIYAKNKNLSKILFVKSMGINEAFEKKRWEILDRTNVYLRQILEHLKKQHSLNIHDVNVTSVLLTQSIFGVITYWLNEKLTNDLKDIIFSLCTYHLKALNIDFTYEEINKCINQIEI</sequence>
<proteinExistence type="predicted"/>
<accession>A0A0E3M7N7</accession>
<dbReference type="InterPro" id="IPR023772">
    <property type="entry name" value="DNA-bd_HTH_TetR-type_CS"/>
</dbReference>
<organism evidence="4 5">
    <name type="scientific">Clostridium scatologenes</name>
    <dbReference type="NCBI Taxonomy" id="1548"/>
    <lineage>
        <taxon>Bacteria</taxon>
        <taxon>Bacillati</taxon>
        <taxon>Bacillota</taxon>
        <taxon>Clostridia</taxon>
        <taxon>Eubacteriales</taxon>
        <taxon>Clostridiaceae</taxon>
        <taxon>Clostridium</taxon>
    </lineage>
</organism>
<dbReference type="PANTHER" id="PTHR43479">
    <property type="entry name" value="ACREF/ENVCD OPERON REPRESSOR-RELATED"/>
    <property type="match status" value="1"/>
</dbReference>
<protein>
    <submittedName>
        <fullName evidence="4">Transcriptional regulator, TetR family</fullName>
    </submittedName>
</protein>
<evidence type="ECO:0000259" key="3">
    <source>
        <dbReference type="PROSITE" id="PS50977"/>
    </source>
</evidence>
<evidence type="ECO:0000256" key="2">
    <source>
        <dbReference type="PROSITE-ProRule" id="PRU00335"/>
    </source>
</evidence>
<dbReference type="InterPro" id="IPR001647">
    <property type="entry name" value="HTH_TetR"/>
</dbReference>
<dbReference type="PROSITE" id="PS50977">
    <property type="entry name" value="HTH_TETR_2"/>
    <property type="match status" value="1"/>
</dbReference>
<dbReference type="InterPro" id="IPR050624">
    <property type="entry name" value="HTH-type_Tx_Regulator"/>
</dbReference>
<dbReference type="PRINTS" id="PR00455">
    <property type="entry name" value="HTHTETR"/>
</dbReference>
<dbReference type="GO" id="GO:0003677">
    <property type="term" value="F:DNA binding"/>
    <property type="evidence" value="ECO:0007669"/>
    <property type="project" value="UniProtKB-UniRule"/>
</dbReference>
<dbReference type="SUPFAM" id="SSF48498">
    <property type="entry name" value="Tetracyclin repressor-like, C-terminal domain"/>
    <property type="match status" value="1"/>
</dbReference>
<gene>
    <name evidence="4" type="ORF">CSCA_3432</name>
</gene>
<dbReference type="InterPro" id="IPR009057">
    <property type="entry name" value="Homeodomain-like_sf"/>
</dbReference>
<reference evidence="4 5" key="1">
    <citation type="journal article" date="2015" name="J. Biotechnol.">
        <title>Complete genome sequence of a malodorant-producing acetogen, Clostridium scatologenes ATCC 25775(T).</title>
        <authorList>
            <person name="Zhu Z."/>
            <person name="Guo T."/>
            <person name="Zheng H."/>
            <person name="Song T."/>
            <person name="Ouyang P."/>
            <person name="Xie J."/>
        </authorList>
    </citation>
    <scope>NUCLEOTIDE SEQUENCE [LARGE SCALE GENOMIC DNA]</scope>
    <source>
        <strain evidence="4 5">ATCC 25775</strain>
    </source>
</reference>
<dbReference type="HOGENOM" id="CLU_069356_12_2_9"/>